<dbReference type="AlphaFoldDB" id="A0A917CQF0"/>
<dbReference type="PANTHER" id="PTHR35891">
    <property type="entry name" value="THIOL:DISULFIDE INTERCHANGE PROTEIN DSBA"/>
    <property type="match status" value="1"/>
</dbReference>
<feature type="domain" description="Thioredoxin" evidence="4">
    <location>
        <begin position="45"/>
        <end position="270"/>
    </location>
</feature>
<dbReference type="InterPro" id="IPR012336">
    <property type="entry name" value="Thioredoxin-like_fold"/>
</dbReference>
<proteinExistence type="predicted"/>
<keyword evidence="2" id="KW-0175">Coiled coil</keyword>
<feature type="chain" id="PRO_5037484477" description="Thioredoxin domain-containing protein" evidence="3">
    <location>
        <begin position="20"/>
        <end position="274"/>
    </location>
</feature>
<dbReference type="Pfam" id="PF13462">
    <property type="entry name" value="Thioredoxin_4"/>
    <property type="match status" value="1"/>
</dbReference>
<dbReference type="RefSeq" id="WP_188365125.1">
    <property type="nucleotide sequence ID" value="NZ_BAABJF010000002.1"/>
</dbReference>
<name>A0A917CQF0_9GAMM</name>
<accession>A0A917CQF0</accession>
<dbReference type="InterPro" id="IPR036249">
    <property type="entry name" value="Thioredoxin-like_sf"/>
</dbReference>
<sequence>MKKLILLLAVTLIWGCSQADESETKTAVKEQTAQSTEAVKQEVKQQVEEAVAEQTAEAQEQAKEVADKVVDKMTEDHAGHNHDNPDAATTDYQAGIHYNVITPAWDTGSDDVVIYEFFSYMCPHCNTFQPYVKKLEEDLPEGIRVQRVPVVFYPQWKPYAQAYYTFEAMDMLDQAHAPFFAAIHQHKKRFRNIEDVADWVTASFSVDRDKFLSTANSFMIDGQIRKGMQMMQAMNVTSTPTLVVNGKFIPNGNQMRTREDIIKLAETLALQEAN</sequence>
<evidence type="ECO:0000313" key="6">
    <source>
        <dbReference type="Proteomes" id="UP000605253"/>
    </source>
</evidence>
<gene>
    <name evidence="5" type="ORF">GCM10011365_15300</name>
</gene>
<evidence type="ECO:0000256" key="1">
    <source>
        <dbReference type="ARBA" id="ARBA00022729"/>
    </source>
</evidence>
<dbReference type="InterPro" id="IPR013766">
    <property type="entry name" value="Thioredoxin_domain"/>
</dbReference>
<reference evidence="5" key="1">
    <citation type="journal article" date="2014" name="Int. J. Syst. Evol. Microbiol.">
        <title>Complete genome sequence of Corynebacterium casei LMG S-19264T (=DSM 44701T), isolated from a smear-ripened cheese.</title>
        <authorList>
            <consortium name="US DOE Joint Genome Institute (JGI-PGF)"/>
            <person name="Walter F."/>
            <person name="Albersmeier A."/>
            <person name="Kalinowski J."/>
            <person name="Ruckert C."/>
        </authorList>
    </citation>
    <scope>NUCLEOTIDE SEQUENCE</scope>
    <source>
        <strain evidence="5">CGMCC 1.12181</strain>
    </source>
</reference>
<dbReference type="CDD" id="cd03019">
    <property type="entry name" value="DsbA_DsbA"/>
    <property type="match status" value="1"/>
</dbReference>
<organism evidence="5 6">
    <name type="scientific">Marinicella pacifica</name>
    <dbReference type="NCBI Taxonomy" id="1171543"/>
    <lineage>
        <taxon>Bacteria</taxon>
        <taxon>Pseudomonadati</taxon>
        <taxon>Pseudomonadota</taxon>
        <taxon>Gammaproteobacteria</taxon>
        <taxon>Lysobacterales</taxon>
        <taxon>Marinicellaceae</taxon>
        <taxon>Marinicella</taxon>
    </lineage>
</organism>
<dbReference type="InterPro" id="IPR023205">
    <property type="entry name" value="DsbA/DsbL"/>
</dbReference>
<protein>
    <recommendedName>
        <fullName evidence="4">Thioredoxin domain-containing protein</fullName>
    </recommendedName>
</protein>
<evidence type="ECO:0000256" key="2">
    <source>
        <dbReference type="SAM" id="Coils"/>
    </source>
</evidence>
<evidence type="ECO:0000313" key="5">
    <source>
        <dbReference type="EMBL" id="GGF94922.1"/>
    </source>
</evidence>
<keyword evidence="1 3" id="KW-0732">Signal</keyword>
<dbReference type="InterPro" id="IPR050824">
    <property type="entry name" value="Thiol_disulfide_DsbA"/>
</dbReference>
<feature type="coiled-coil region" evidence="2">
    <location>
        <begin position="33"/>
        <end position="64"/>
    </location>
</feature>
<dbReference type="EMBL" id="BMEO01000005">
    <property type="protein sequence ID" value="GGF94922.1"/>
    <property type="molecule type" value="Genomic_DNA"/>
</dbReference>
<feature type="signal peptide" evidence="3">
    <location>
        <begin position="1"/>
        <end position="19"/>
    </location>
</feature>
<dbReference type="Gene3D" id="3.40.30.10">
    <property type="entry name" value="Glutaredoxin"/>
    <property type="match status" value="1"/>
</dbReference>
<dbReference type="Proteomes" id="UP000605253">
    <property type="component" value="Unassembled WGS sequence"/>
</dbReference>
<dbReference type="PANTHER" id="PTHR35891:SF2">
    <property type="entry name" value="THIOL:DISULFIDE INTERCHANGE PROTEIN DSBA"/>
    <property type="match status" value="1"/>
</dbReference>
<reference evidence="5" key="2">
    <citation type="submission" date="2020-09" db="EMBL/GenBank/DDBJ databases">
        <authorList>
            <person name="Sun Q."/>
            <person name="Zhou Y."/>
        </authorList>
    </citation>
    <scope>NUCLEOTIDE SEQUENCE</scope>
    <source>
        <strain evidence="5">CGMCC 1.12181</strain>
    </source>
</reference>
<comment type="caution">
    <text evidence="5">The sequence shown here is derived from an EMBL/GenBank/DDBJ whole genome shotgun (WGS) entry which is preliminary data.</text>
</comment>
<keyword evidence="6" id="KW-1185">Reference proteome</keyword>
<evidence type="ECO:0000256" key="3">
    <source>
        <dbReference type="SAM" id="SignalP"/>
    </source>
</evidence>
<evidence type="ECO:0000259" key="4">
    <source>
        <dbReference type="PROSITE" id="PS51352"/>
    </source>
</evidence>
<dbReference type="PROSITE" id="PS51352">
    <property type="entry name" value="THIOREDOXIN_2"/>
    <property type="match status" value="1"/>
</dbReference>
<dbReference type="SUPFAM" id="SSF52833">
    <property type="entry name" value="Thioredoxin-like"/>
    <property type="match status" value="1"/>
</dbReference>